<proteinExistence type="predicted"/>
<evidence type="ECO:0000313" key="2">
    <source>
        <dbReference type="Proteomes" id="UP000824120"/>
    </source>
</evidence>
<dbReference type="Proteomes" id="UP000824120">
    <property type="component" value="Chromosome 6"/>
</dbReference>
<name>A0A9J5YJE3_SOLCO</name>
<keyword evidence="2" id="KW-1185">Reference proteome</keyword>
<feature type="non-terminal residue" evidence="1">
    <location>
        <position position="426"/>
    </location>
</feature>
<dbReference type="AlphaFoldDB" id="A0A9J5YJE3"/>
<reference evidence="1 2" key="1">
    <citation type="submission" date="2020-09" db="EMBL/GenBank/DDBJ databases">
        <title>De no assembly of potato wild relative species, Solanum commersonii.</title>
        <authorList>
            <person name="Cho K."/>
        </authorList>
    </citation>
    <scope>NUCLEOTIDE SEQUENCE [LARGE SCALE GENOMIC DNA]</scope>
    <source>
        <strain evidence="1">LZ3.2</strain>
        <tissue evidence="1">Leaf</tissue>
    </source>
</reference>
<comment type="caution">
    <text evidence="1">The sequence shown here is derived from an EMBL/GenBank/DDBJ whole genome shotgun (WGS) entry which is preliminary data.</text>
</comment>
<feature type="non-terminal residue" evidence="1">
    <location>
        <position position="1"/>
    </location>
</feature>
<gene>
    <name evidence="1" type="ORF">H5410_030678</name>
</gene>
<evidence type="ECO:0000313" key="1">
    <source>
        <dbReference type="EMBL" id="KAG5599308.1"/>
    </source>
</evidence>
<protein>
    <submittedName>
        <fullName evidence="1">Uncharacterized protein</fullName>
    </submittedName>
</protein>
<accession>A0A9J5YJE3</accession>
<organism evidence="1 2">
    <name type="scientific">Solanum commersonii</name>
    <name type="common">Commerson's wild potato</name>
    <name type="synonym">Commerson's nightshade</name>
    <dbReference type="NCBI Taxonomy" id="4109"/>
    <lineage>
        <taxon>Eukaryota</taxon>
        <taxon>Viridiplantae</taxon>
        <taxon>Streptophyta</taxon>
        <taxon>Embryophyta</taxon>
        <taxon>Tracheophyta</taxon>
        <taxon>Spermatophyta</taxon>
        <taxon>Magnoliopsida</taxon>
        <taxon>eudicotyledons</taxon>
        <taxon>Gunneridae</taxon>
        <taxon>Pentapetalae</taxon>
        <taxon>asterids</taxon>
        <taxon>lamiids</taxon>
        <taxon>Solanales</taxon>
        <taxon>Solanaceae</taxon>
        <taxon>Solanoideae</taxon>
        <taxon>Solaneae</taxon>
        <taxon>Solanum</taxon>
    </lineage>
</organism>
<sequence>FVQFSIPPPEESLSTPVCGIGETVESITPPTEVVAYPLLNFGEILPCSPILVLSGKESQNFESQSVVKPSLETPSEELEVISRVVSSTMSKRLFERDLPEGKELVAAQILASLRRDFQPTLVDQELISPEQVPHSSQPLFDQTPKSFDVDSEEKEEEETHLVWHRKGVRGANALSMGVSDMGVVDVIPETKLAMNPLSLRGKEKEKEKARWWTHTKGDKRRYAIRGKVQKLLGDAMVPTLEPHKIDSNETVSKDVTREVAKRRKEVEVERVKTKRVPKSMKKSLVKRDKVTKRGPLKPKHLKGPGLSIETPIEEIGLTKEERIARMEKQKVLNGRVFDPEILTEFGMSTLFDCVSFQSWEHLFEAPAPYLHELEVQEFYYKMELLSDGDIQTTVIEVKIFLNEENLDIILGVPVTGIRSIEGCQPS</sequence>
<dbReference type="EMBL" id="JACXVP010000006">
    <property type="protein sequence ID" value="KAG5599308.1"/>
    <property type="molecule type" value="Genomic_DNA"/>
</dbReference>